<gene>
    <name evidence="2" type="ORF">L202_07143</name>
</gene>
<feature type="region of interest" description="Disordered" evidence="1">
    <location>
        <begin position="1"/>
        <end position="70"/>
    </location>
</feature>
<feature type="compositionally biased region" description="Polar residues" evidence="1">
    <location>
        <begin position="60"/>
        <end position="70"/>
    </location>
</feature>
<dbReference type="GeneID" id="30158452"/>
<reference evidence="2 3" key="1">
    <citation type="submission" date="2016-06" db="EMBL/GenBank/DDBJ databases">
        <title>Evolution of pathogenesis and genome organization in the Tremellales.</title>
        <authorList>
            <person name="Cuomo C."/>
            <person name="Litvintseva A."/>
            <person name="Heitman J."/>
            <person name="Chen Y."/>
            <person name="Sun S."/>
            <person name="Springer D."/>
            <person name="Dromer F."/>
            <person name="Young S."/>
            <person name="Zeng Q."/>
            <person name="Chapman S."/>
            <person name="Gujja S."/>
            <person name="Saif S."/>
            <person name="Birren B."/>
        </authorList>
    </citation>
    <scope>NUCLEOTIDE SEQUENCE [LARGE SCALE GENOMIC DNA]</scope>
    <source>
        <strain evidence="2 3">CBS 6039</strain>
    </source>
</reference>
<sequence length="198" mass="21763">MSPNAPPYPSLSPSLGGRSSSRCHTSEPQGSPTPGIYRVTPESDRPSRPSSSAIYDATRLPSTPDRQYSPTTDKILQAFSIFFVSPRRLKAYTFDSLLLGYWRSCGLARTALSRVFSTSFSEERQRDVNPVVDAVGDQSSQASNSPESEHSMKRMEQAPVSPDVQDQVSHELLRDAMASLRARHILYVDVDVGASRLG</sequence>
<keyword evidence="3" id="KW-1185">Reference proteome</keyword>
<organism evidence="2 3">
    <name type="scientific">Cryptococcus amylolentus CBS 6039</name>
    <dbReference type="NCBI Taxonomy" id="1295533"/>
    <lineage>
        <taxon>Eukaryota</taxon>
        <taxon>Fungi</taxon>
        <taxon>Dikarya</taxon>
        <taxon>Basidiomycota</taxon>
        <taxon>Agaricomycotina</taxon>
        <taxon>Tremellomycetes</taxon>
        <taxon>Tremellales</taxon>
        <taxon>Cryptococcaceae</taxon>
        <taxon>Cryptococcus</taxon>
    </lineage>
</organism>
<dbReference type="Proteomes" id="UP000094065">
    <property type="component" value="Unassembled WGS sequence"/>
</dbReference>
<dbReference type="AlphaFoldDB" id="A0A1E3HES9"/>
<comment type="caution">
    <text evidence="2">The sequence shown here is derived from an EMBL/GenBank/DDBJ whole genome shotgun (WGS) entry which is preliminary data.</text>
</comment>
<proteinExistence type="predicted"/>
<accession>A0A1E3HES9</accession>
<feature type="compositionally biased region" description="Basic and acidic residues" evidence="1">
    <location>
        <begin position="147"/>
        <end position="156"/>
    </location>
</feature>
<dbReference type="RefSeq" id="XP_018990618.1">
    <property type="nucleotide sequence ID" value="XM_019141811.1"/>
</dbReference>
<feature type="compositionally biased region" description="Pro residues" evidence="1">
    <location>
        <begin position="1"/>
        <end position="10"/>
    </location>
</feature>
<feature type="region of interest" description="Disordered" evidence="1">
    <location>
        <begin position="133"/>
        <end position="166"/>
    </location>
</feature>
<dbReference type="EMBL" id="AWGJ01000011">
    <property type="protein sequence ID" value="ODN74837.1"/>
    <property type="molecule type" value="Genomic_DNA"/>
</dbReference>
<evidence type="ECO:0000313" key="2">
    <source>
        <dbReference type="EMBL" id="ODN74837.1"/>
    </source>
</evidence>
<feature type="compositionally biased region" description="Low complexity" evidence="1">
    <location>
        <begin position="11"/>
        <end position="22"/>
    </location>
</feature>
<evidence type="ECO:0000256" key="1">
    <source>
        <dbReference type="SAM" id="MobiDB-lite"/>
    </source>
</evidence>
<name>A0A1E3HES9_9TREE</name>
<feature type="compositionally biased region" description="Polar residues" evidence="1">
    <location>
        <begin position="137"/>
        <end position="146"/>
    </location>
</feature>
<protein>
    <submittedName>
        <fullName evidence="2">Uncharacterized protein</fullName>
    </submittedName>
</protein>
<evidence type="ECO:0000313" key="3">
    <source>
        <dbReference type="Proteomes" id="UP000094065"/>
    </source>
</evidence>